<dbReference type="InterPro" id="IPR055560">
    <property type="entry name" value="DUF7136"/>
</dbReference>
<reference evidence="4" key="1">
    <citation type="journal article" date="2020" name="Stud. Mycol.">
        <title>101 Dothideomycetes genomes: a test case for predicting lifestyles and emergence of pathogens.</title>
        <authorList>
            <person name="Haridas S."/>
            <person name="Albert R."/>
            <person name="Binder M."/>
            <person name="Bloem J."/>
            <person name="Labutti K."/>
            <person name="Salamov A."/>
            <person name="Andreopoulos B."/>
            <person name="Baker S."/>
            <person name="Barry K."/>
            <person name="Bills G."/>
            <person name="Bluhm B."/>
            <person name="Cannon C."/>
            <person name="Castanera R."/>
            <person name="Culley D."/>
            <person name="Daum C."/>
            <person name="Ezra D."/>
            <person name="Gonzalez J."/>
            <person name="Henrissat B."/>
            <person name="Kuo A."/>
            <person name="Liang C."/>
            <person name="Lipzen A."/>
            <person name="Lutzoni F."/>
            <person name="Magnuson J."/>
            <person name="Mondo S."/>
            <person name="Nolan M."/>
            <person name="Ohm R."/>
            <person name="Pangilinan J."/>
            <person name="Park H.-J."/>
            <person name="Ramirez L."/>
            <person name="Alfaro M."/>
            <person name="Sun H."/>
            <person name="Tritt A."/>
            <person name="Yoshinaga Y."/>
            <person name="Zwiers L.-H."/>
            <person name="Turgeon B."/>
            <person name="Goodwin S."/>
            <person name="Spatafora J."/>
            <person name="Crous P."/>
            <person name="Grigoriev I."/>
        </authorList>
    </citation>
    <scope>NUCLEOTIDE SEQUENCE</scope>
    <source>
        <strain evidence="4">CBS 675.92</strain>
    </source>
</reference>
<dbReference type="Pfam" id="PF23584">
    <property type="entry name" value="DUF7136"/>
    <property type="match status" value="1"/>
</dbReference>
<dbReference type="OrthoDB" id="4490227at2759"/>
<feature type="signal peptide" evidence="2">
    <location>
        <begin position="1"/>
        <end position="21"/>
    </location>
</feature>
<accession>A0A6A5TKE6</accession>
<sequence>MHISAPRTSFLLVIYAIGTAAVPTSGVVEIDLVFPRNETYAPMEVMPIVFAIQNPELARVLNPISIGFTIRDQNDLLGPRGVTDNYDLRWKNFSTNDPYFVYRGYKKFNTEGSWGMTWKWRWDSGTEDSVAQASRDIQPKPLINNHTVLSTYFTIKNSAQGMDLVAASNNKTCPGDFGVAINVTNTLNFTPPAKYWYGGDKCAVMASSFPTPNLYRVKIDSAAASSIYVSATPGSNWIITPKPREGGNAAQQLAVGEIACLATAFGFLSFILGRMY</sequence>
<evidence type="ECO:0000256" key="1">
    <source>
        <dbReference type="SAM" id="Phobius"/>
    </source>
</evidence>
<proteinExistence type="predicted"/>
<keyword evidence="5" id="KW-1185">Reference proteome</keyword>
<evidence type="ECO:0000313" key="4">
    <source>
        <dbReference type="EMBL" id="KAF1952162.1"/>
    </source>
</evidence>
<dbReference type="Proteomes" id="UP000800035">
    <property type="component" value="Unassembled WGS sequence"/>
</dbReference>
<keyword evidence="1" id="KW-0472">Membrane</keyword>
<evidence type="ECO:0000256" key="2">
    <source>
        <dbReference type="SAM" id="SignalP"/>
    </source>
</evidence>
<keyword evidence="1" id="KW-0812">Transmembrane</keyword>
<name>A0A6A5TKE6_9PLEO</name>
<evidence type="ECO:0000313" key="5">
    <source>
        <dbReference type="Proteomes" id="UP000800035"/>
    </source>
</evidence>
<protein>
    <recommendedName>
        <fullName evidence="3">DUF7136 domain-containing protein</fullName>
    </recommendedName>
</protein>
<keyword evidence="2" id="KW-0732">Signal</keyword>
<feature type="transmembrane region" description="Helical" evidence="1">
    <location>
        <begin position="253"/>
        <end position="273"/>
    </location>
</feature>
<dbReference type="EMBL" id="ML977012">
    <property type="protein sequence ID" value="KAF1952162.1"/>
    <property type="molecule type" value="Genomic_DNA"/>
</dbReference>
<feature type="domain" description="DUF7136" evidence="3">
    <location>
        <begin position="24"/>
        <end position="232"/>
    </location>
</feature>
<gene>
    <name evidence="4" type="ORF">CC80DRAFT_495497</name>
</gene>
<organism evidence="4 5">
    <name type="scientific">Byssothecium circinans</name>
    <dbReference type="NCBI Taxonomy" id="147558"/>
    <lineage>
        <taxon>Eukaryota</taxon>
        <taxon>Fungi</taxon>
        <taxon>Dikarya</taxon>
        <taxon>Ascomycota</taxon>
        <taxon>Pezizomycotina</taxon>
        <taxon>Dothideomycetes</taxon>
        <taxon>Pleosporomycetidae</taxon>
        <taxon>Pleosporales</taxon>
        <taxon>Massarineae</taxon>
        <taxon>Massarinaceae</taxon>
        <taxon>Byssothecium</taxon>
    </lineage>
</organism>
<evidence type="ECO:0000259" key="3">
    <source>
        <dbReference type="Pfam" id="PF23584"/>
    </source>
</evidence>
<dbReference type="AlphaFoldDB" id="A0A6A5TKE6"/>
<keyword evidence="1" id="KW-1133">Transmembrane helix</keyword>
<feature type="chain" id="PRO_5025661891" description="DUF7136 domain-containing protein" evidence="2">
    <location>
        <begin position="22"/>
        <end position="276"/>
    </location>
</feature>